<keyword evidence="13 18" id="KW-0472">Membrane</keyword>
<evidence type="ECO:0000313" key="22">
    <source>
        <dbReference type="Proteomes" id="UP000029121"/>
    </source>
</evidence>
<dbReference type="GO" id="GO:1901701">
    <property type="term" value="P:cellular response to oxygen-containing compound"/>
    <property type="evidence" value="ECO:0007669"/>
    <property type="project" value="UniProtKB-ARBA"/>
</dbReference>
<dbReference type="PROSITE" id="PS00108">
    <property type="entry name" value="PROTEIN_KINASE_ST"/>
    <property type="match status" value="1"/>
</dbReference>
<evidence type="ECO:0000256" key="2">
    <source>
        <dbReference type="ARBA" id="ARBA00022475"/>
    </source>
</evidence>
<feature type="domain" description="Protein kinase" evidence="20">
    <location>
        <begin position="235"/>
        <end position="498"/>
    </location>
</feature>
<evidence type="ECO:0000256" key="3">
    <source>
        <dbReference type="ARBA" id="ARBA00022527"/>
    </source>
</evidence>
<dbReference type="GO" id="GO:0045087">
    <property type="term" value="P:innate immune response"/>
    <property type="evidence" value="ECO:0007669"/>
    <property type="project" value="UniProtKB-ARBA"/>
</dbReference>
<reference evidence="22" key="1">
    <citation type="journal article" date="2013" name="Nat. Genet.">
        <title>The Capsella rubella genome and the genomic consequences of rapid mating system evolution.</title>
        <authorList>
            <person name="Slotte T."/>
            <person name="Hazzouri K.M."/>
            <person name="Agren J.A."/>
            <person name="Koenig D."/>
            <person name="Maumus F."/>
            <person name="Guo Y.L."/>
            <person name="Steige K."/>
            <person name="Platts A.E."/>
            <person name="Escobar J.S."/>
            <person name="Newman L.K."/>
            <person name="Wang W."/>
            <person name="Mandakova T."/>
            <person name="Vello E."/>
            <person name="Smith L.M."/>
            <person name="Henz S.R."/>
            <person name="Steffen J."/>
            <person name="Takuno S."/>
            <person name="Brandvain Y."/>
            <person name="Coop G."/>
            <person name="Andolfatto P."/>
            <person name="Hu T.T."/>
            <person name="Blanchette M."/>
            <person name="Clark R.M."/>
            <person name="Quesneville H."/>
            <person name="Nordborg M."/>
            <person name="Gaut B.S."/>
            <person name="Lysak M.A."/>
            <person name="Jenkins J."/>
            <person name="Grimwood J."/>
            <person name="Chapman J."/>
            <person name="Prochnik S."/>
            <person name="Shu S."/>
            <person name="Rokhsar D."/>
            <person name="Schmutz J."/>
            <person name="Weigel D."/>
            <person name="Wright S.I."/>
        </authorList>
    </citation>
    <scope>NUCLEOTIDE SEQUENCE [LARGE SCALE GENOMIC DNA]</scope>
    <source>
        <strain evidence="22">cv. Monte Gargano</strain>
    </source>
</reference>
<dbReference type="CDD" id="cd14066">
    <property type="entry name" value="STKc_IRAK"/>
    <property type="match status" value="1"/>
</dbReference>
<accession>R0GTS4</accession>
<comment type="subcellular location">
    <subcellularLocation>
        <location evidence="1">Cell membrane</location>
        <topology evidence="1">Single-pass membrane protein</topology>
    </subcellularLocation>
</comment>
<keyword evidence="5" id="KW-0808">Transferase</keyword>
<feature type="chain" id="PRO_5004351472" description="Protein kinase domain-containing protein" evidence="19">
    <location>
        <begin position="21"/>
        <end position="545"/>
    </location>
</feature>
<dbReference type="SUPFAM" id="SSF56112">
    <property type="entry name" value="Protein kinase-like (PK-like)"/>
    <property type="match status" value="1"/>
</dbReference>
<evidence type="ECO:0000256" key="5">
    <source>
        <dbReference type="ARBA" id="ARBA00022679"/>
    </source>
</evidence>
<protein>
    <recommendedName>
        <fullName evidence="20">Protein kinase domain-containing protein</fullName>
    </recommendedName>
</protein>
<dbReference type="OrthoDB" id="1082833at2759"/>
<evidence type="ECO:0000256" key="6">
    <source>
        <dbReference type="ARBA" id="ARBA00022692"/>
    </source>
</evidence>
<dbReference type="InterPro" id="IPR011009">
    <property type="entry name" value="Kinase-like_dom_sf"/>
</dbReference>
<dbReference type="eggNOG" id="ENOG502QPQ4">
    <property type="taxonomic scope" value="Eukaryota"/>
</dbReference>
<dbReference type="Gene3D" id="1.10.510.10">
    <property type="entry name" value="Transferase(Phosphotransferase) domain 1"/>
    <property type="match status" value="1"/>
</dbReference>
<dbReference type="Proteomes" id="UP000029121">
    <property type="component" value="Unassembled WGS sequence"/>
</dbReference>
<dbReference type="GO" id="GO:0004674">
    <property type="term" value="F:protein serine/threonine kinase activity"/>
    <property type="evidence" value="ECO:0007669"/>
    <property type="project" value="UniProtKB-KW"/>
</dbReference>
<dbReference type="FunFam" id="1.10.510.10:FF:000468">
    <property type="entry name" value="PTI1-like tyrosine-protein kinase 3"/>
    <property type="match status" value="1"/>
</dbReference>
<keyword evidence="3" id="KW-0723">Serine/threonine-protein kinase</keyword>
<dbReference type="InterPro" id="IPR000719">
    <property type="entry name" value="Prot_kinase_dom"/>
</dbReference>
<dbReference type="PROSITE" id="PS00107">
    <property type="entry name" value="PROTEIN_KINASE_ATP"/>
    <property type="match status" value="1"/>
</dbReference>
<evidence type="ECO:0000256" key="17">
    <source>
        <dbReference type="PROSITE-ProRule" id="PRU10141"/>
    </source>
</evidence>
<keyword evidence="8" id="KW-0677">Repeat</keyword>
<feature type="signal peptide" evidence="19">
    <location>
        <begin position="1"/>
        <end position="20"/>
    </location>
</feature>
<dbReference type="Pfam" id="PF13855">
    <property type="entry name" value="LRR_8"/>
    <property type="match status" value="1"/>
</dbReference>
<dbReference type="KEGG" id="crb:17879489"/>
<dbReference type="AlphaFoldDB" id="R0GTS4"/>
<keyword evidence="2" id="KW-1003">Cell membrane</keyword>
<dbReference type="SUPFAM" id="SSF52058">
    <property type="entry name" value="L domain-like"/>
    <property type="match status" value="1"/>
</dbReference>
<dbReference type="InterPro" id="IPR032675">
    <property type="entry name" value="LRR_dom_sf"/>
</dbReference>
<evidence type="ECO:0000256" key="10">
    <source>
        <dbReference type="ARBA" id="ARBA00022777"/>
    </source>
</evidence>
<evidence type="ECO:0000256" key="7">
    <source>
        <dbReference type="ARBA" id="ARBA00022729"/>
    </source>
</evidence>
<dbReference type="PANTHER" id="PTHR47986:SF4">
    <property type="entry name" value="PROTEIN KINASE DOMAIN-CONTAINING PROTEIN"/>
    <property type="match status" value="1"/>
</dbReference>
<dbReference type="GO" id="GO:0005524">
    <property type="term" value="F:ATP binding"/>
    <property type="evidence" value="ECO:0007669"/>
    <property type="project" value="UniProtKB-UniRule"/>
</dbReference>
<evidence type="ECO:0000256" key="15">
    <source>
        <dbReference type="ARBA" id="ARBA00023170"/>
    </source>
</evidence>
<keyword evidence="6 18" id="KW-0812">Transmembrane</keyword>
<keyword evidence="12 18" id="KW-1133">Transmembrane helix</keyword>
<dbReference type="SMART" id="SM00220">
    <property type="entry name" value="S_TKc"/>
    <property type="match status" value="1"/>
</dbReference>
<name>R0GTS4_9BRAS</name>
<dbReference type="Pfam" id="PF07714">
    <property type="entry name" value="PK_Tyr_Ser-Thr"/>
    <property type="match status" value="1"/>
</dbReference>
<dbReference type="InterPro" id="IPR001245">
    <property type="entry name" value="Ser-Thr/Tyr_kinase_cat_dom"/>
</dbReference>
<keyword evidence="15" id="KW-0675">Receptor</keyword>
<dbReference type="FunFam" id="3.80.10.10:FF:000129">
    <property type="entry name" value="Leucine-rich repeat receptor-like kinase"/>
    <property type="match status" value="1"/>
</dbReference>
<evidence type="ECO:0000256" key="16">
    <source>
        <dbReference type="ARBA" id="ARBA00023180"/>
    </source>
</evidence>
<evidence type="ECO:0000256" key="11">
    <source>
        <dbReference type="ARBA" id="ARBA00022840"/>
    </source>
</evidence>
<dbReference type="PANTHER" id="PTHR47986">
    <property type="entry name" value="OSJNBA0070M12.3 PROTEIN"/>
    <property type="match status" value="1"/>
</dbReference>
<dbReference type="InterPro" id="IPR001611">
    <property type="entry name" value="Leu-rich_rpt"/>
</dbReference>
<evidence type="ECO:0000256" key="4">
    <source>
        <dbReference type="ARBA" id="ARBA00022614"/>
    </source>
</evidence>
<dbReference type="Gene3D" id="3.30.200.20">
    <property type="entry name" value="Phosphorylase Kinase, domain 1"/>
    <property type="match status" value="1"/>
</dbReference>
<evidence type="ECO:0000256" key="8">
    <source>
        <dbReference type="ARBA" id="ARBA00022737"/>
    </source>
</evidence>
<evidence type="ECO:0000313" key="21">
    <source>
        <dbReference type="EMBL" id="EOA15720.1"/>
    </source>
</evidence>
<dbReference type="PRINTS" id="PR00019">
    <property type="entry name" value="LEURICHRPT"/>
</dbReference>
<keyword evidence="4" id="KW-0433">Leucine-rich repeat</keyword>
<evidence type="ECO:0000256" key="12">
    <source>
        <dbReference type="ARBA" id="ARBA00022989"/>
    </source>
</evidence>
<evidence type="ECO:0000256" key="19">
    <source>
        <dbReference type="SAM" id="SignalP"/>
    </source>
</evidence>
<keyword evidence="14" id="KW-1015">Disulfide bond</keyword>
<dbReference type="FunFam" id="3.30.200.20:FF:000162">
    <property type="entry name" value="Adenine nucleotide alpha hydrolase-like domain kinase"/>
    <property type="match status" value="1"/>
</dbReference>
<evidence type="ECO:0000256" key="1">
    <source>
        <dbReference type="ARBA" id="ARBA00004162"/>
    </source>
</evidence>
<keyword evidence="22" id="KW-1185">Reference proteome</keyword>
<gene>
    <name evidence="21" type="ORF">CARUB_v10006622mg</name>
</gene>
<dbReference type="Gene3D" id="3.80.10.10">
    <property type="entry name" value="Ribonuclease Inhibitor"/>
    <property type="match status" value="1"/>
</dbReference>
<sequence>MITCFNHLIWLLWFSLAVNARSHPDSDHTVGILLSIVAQLGYPEAFVKSWQGNDPCKLFGINCQDGVITGIFFVSMNMTGKISPNFADLTSLQSIDLSHNNLTGTIPPELTKLMKLRILDLSYNQLHGPMPHFKNVVPNTQGNPDLKTNHVLVPSPTRNNNKSVFVLLLLGIVVGLVISGAVAIGLYLFRKRTQSNNLPLQNETVTHAQQSGDEIMETESYVIPFQLLREATEGFSQKNMLGTGGFGSVYRGKLQNGNVEIAVKRMGQRIGGRRGLEEFQSEVQILTKVYHRNLVVLQGYCLEGNERLLVYRYMPQGSLSRHLFHWKDEGLKPLEWTRRLTIALDVARGVEYLHTLALDSQSYIHRDLKPENILLGDDMRAKVSDFGLARSTEEGRHSIRTKCVGTPGYIAPEYAMYGRVTAKADVYSFGIILMELVTAQQALDEKRSEADHHISSWLRKVFLDKESFERAIDETIELNDETRSSVDEVSVLANHCCAKELAQRPDMSYVVSTLTSLVVHWKPCEIEEKDEDRFISEMIKDWKER</sequence>
<evidence type="ECO:0000256" key="13">
    <source>
        <dbReference type="ARBA" id="ARBA00023136"/>
    </source>
</evidence>
<keyword evidence="11 17" id="KW-0067">ATP-binding</keyword>
<dbReference type="InterPro" id="IPR017441">
    <property type="entry name" value="Protein_kinase_ATP_BS"/>
</dbReference>
<dbReference type="GO" id="GO:0005886">
    <property type="term" value="C:plasma membrane"/>
    <property type="evidence" value="ECO:0007669"/>
    <property type="project" value="UniProtKB-SubCell"/>
</dbReference>
<keyword evidence="7 19" id="KW-0732">Signal</keyword>
<evidence type="ECO:0000256" key="14">
    <source>
        <dbReference type="ARBA" id="ARBA00023157"/>
    </source>
</evidence>
<feature type="binding site" evidence="17">
    <location>
        <position position="264"/>
    </location>
    <ligand>
        <name>ATP</name>
        <dbReference type="ChEBI" id="CHEBI:30616"/>
    </ligand>
</feature>
<dbReference type="PROSITE" id="PS50011">
    <property type="entry name" value="PROTEIN_KINASE_DOM"/>
    <property type="match status" value="1"/>
</dbReference>
<evidence type="ECO:0000259" key="20">
    <source>
        <dbReference type="PROSITE" id="PS50011"/>
    </source>
</evidence>
<evidence type="ECO:0000256" key="18">
    <source>
        <dbReference type="SAM" id="Phobius"/>
    </source>
</evidence>
<proteinExistence type="predicted"/>
<keyword evidence="16" id="KW-0325">Glycoprotein</keyword>
<dbReference type="InterPro" id="IPR052422">
    <property type="entry name" value="Auxin_Ser/Thr_Kinase"/>
</dbReference>
<evidence type="ECO:0000256" key="9">
    <source>
        <dbReference type="ARBA" id="ARBA00022741"/>
    </source>
</evidence>
<dbReference type="InterPro" id="IPR008271">
    <property type="entry name" value="Ser/Thr_kinase_AS"/>
</dbReference>
<keyword evidence="9 17" id="KW-0547">Nucleotide-binding</keyword>
<dbReference type="EMBL" id="KB870811">
    <property type="protein sequence ID" value="EOA15720.1"/>
    <property type="molecule type" value="Genomic_DNA"/>
</dbReference>
<organism evidence="21 22">
    <name type="scientific">Capsella rubella</name>
    <dbReference type="NCBI Taxonomy" id="81985"/>
    <lineage>
        <taxon>Eukaryota</taxon>
        <taxon>Viridiplantae</taxon>
        <taxon>Streptophyta</taxon>
        <taxon>Embryophyta</taxon>
        <taxon>Tracheophyta</taxon>
        <taxon>Spermatophyta</taxon>
        <taxon>Magnoliopsida</taxon>
        <taxon>eudicotyledons</taxon>
        <taxon>Gunneridae</taxon>
        <taxon>Pentapetalae</taxon>
        <taxon>rosids</taxon>
        <taxon>malvids</taxon>
        <taxon>Brassicales</taxon>
        <taxon>Brassicaceae</taxon>
        <taxon>Camelineae</taxon>
        <taxon>Capsella</taxon>
    </lineage>
</organism>
<feature type="transmembrane region" description="Helical" evidence="18">
    <location>
        <begin position="164"/>
        <end position="189"/>
    </location>
</feature>
<feature type="non-terminal residue" evidence="21">
    <location>
        <position position="545"/>
    </location>
</feature>
<keyword evidence="10" id="KW-0418">Kinase</keyword>